<proteinExistence type="predicted"/>
<dbReference type="EMBL" id="AHHD01000426">
    <property type="protein sequence ID" value="EKG12851.1"/>
    <property type="molecule type" value="Genomic_DNA"/>
</dbReference>
<protein>
    <submittedName>
        <fullName evidence="1">Uncharacterized protein</fullName>
    </submittedName>
</protein>
<organism evidence="1 2">
    <name type="scientific">Macrophomina phaseolina (strain MS6)</name>
    <name type="common">Charcoal rot fungus</name>
    <dbReference type="NCBI Taxonomy" id="1126212"/>
    <lineage>
        <taxon>Eukaryota</taxon>
        <taxon>Fungi</taxon>
        <taxon>Dikarya</taxon>
        <taxon>Ascomycota</taxon>
        <taxon>Pezizomycotina</taxon>
        <taxon>Dothideomycetes</taxon>
        <taxon>Dothideomycetes incertae sedis</taxon>
        <taxon>Botryosphaeriales</taxon>
        <taxon>Botryosphaeriaceae</taxon>
        <taxon>Macrophomina</taxon>
    </lineage>
</organism>
<dbReference type="HOGENOM" id="CLU_1678247_0_0_1"/>
<evidence type="ECO:0000313" key="2">
    <source>
        <dbReference type="Proteomes" id="UP000007129"/>
    </source>
</evidence>
<sequence length="157" mass="17913">MSNSLQKRRTETAKYPSSRHKFDLLVGQLRAGHPDAMIMRLDTIYILLRSLATWKFSRADLLFAKHNASSLSDTQSPHAPLVRLHLDLQFSDPDSLSFFQESGSLESTRTASNWTHGLFVYSQLLGLRHGKYFVQEDNPHLIGAETKKFIEEVMHGK</sequence>
<dbReference type="Proteomes" id="UP000007129">
    <property type="component" value="Unassembled WGS sequence"/>
</dbReference>
<reference evidence="1 2" key="1">
    <citation type="journal article" date="2012" name="BMC Genomics">
        <title>Tools to kill: Genome of one of the most destructive plant pathogenic fungi Macrophomina phaseolina.</title>
        <authorList>
            <person name="Islam M.S."/>
            <person name="Haque M.S."/>
            <person name="Islam M.M."/>
            <person name="Emdad E.M."/>
            <person name="Halim A."/>
            <person name="Hossen Q.M.M."/>
            <person name="Hossain M.Z."/>
            <person name="Ahmed B."/>
            <person name="Rahim S."/>
            <person name="Rahman M.S."/>
            <person name="Alam M.M."/>
            <person name="Hou S."/>
            <person name="Wan X."/>
            <person name="Saito J.A."/>
            <person name="Alam M."/>
        </authorList>
    </citation>
    <scope>NUCLEOTIDE SEQUENCE [LARGE SCALE GENOMIC DNA]</scope>
    <source>
        <strain evidence="1 2">MS6</strain>
    </source>
</reference>
<accession>K2QSK8</accession>
<dbReference type="AlphaFoldDB" id="K2QSK8"/>
<dbReference type="InParanoid" id="K2QSK8"/>
<name>K2QSK8_MACPH</name>
<dbReference type="OrthoDB" id="284184at2759"/>
<evidence type="ECO:0000313" key="1">
    <source>
        <dbReference type="EMBL" id="EKG12851.1"/>
    </source>
</evidence>
<dbReference type="VEuPathDB" id="FungiDB:MPH_10094"/>
<comment type="caution">
    <text evidence="1">The sequence shown here is derived from an EMBL/GenBank/DDBJ whole genome shotgun (WGS) entry which is preliminary data.</text>
</comment>
<gene>
    <name evidence="1" type="ORF">MPH_10094</name>
</gene>